<name>A0A9Q9M9E9_9ACTN</name>
<evidence type="ECO:0000256" key="2">
    <source>
        <dbReference type="ARBA" id="ARBA00022840"/>
    </source>
</evidence>
<proteinExistence type="predicted"/>
<evidence type="ECO:0000259" key="3">
    <source>
        <dbReference type="PROSITE" id="PS50837"/>
    </source>
</evidence>
<evidence type="ECO:0000313" key="4">
    <source>
        <dbReference type="EMBL" id="UWZ50663.1"/>
    </source>
</evidence>
<accession>A0A9Q9M9E9</accession>
<dbReference type="EMBL" id="CP073767">
    <property type="protein sequence ID" value="UWZ50663.1"/>
    <property type="molecule type" value="Genomic_DNA"/>
</dbReference>
<dbReference type="KEGG" id="daur:Daura_28005"/>
<sequence>MTGIETVLLQVGRVVVGPAVTRWLGERRKRAERGLPLSELINRRFTDRFSRRKAEREIEAMIDSVAERLQPLVLTRFAGLPDGERDAVLAAVGETFSRADLSDEGLFGADVQPAALADRLRRRCTDASRRAGLSELGTRLYELMLDECCTYLAALIVELPQFPARADADLLARTARLADELRQLSVRVPQTSLDAPAGTLHDDAFRHRYLSYLGTWLNDVELFGVDIHHYRPRTTLSIAYISLTVSTTDAAASAGAVAWAPADLRRSAVQLPGIRVEQALGRGTRFLLRGEAGSGKSTVLRWLAVTAARHGFTGELAAWNGSVPLLVKLRSHAGGPLPRPEHFLNGVVDPIAGLMPAGWVHRQLMSGAAVLLVDGVDELPAAERPAVKPWLAGLFRAYPHIRVVVTSRPAAAAERWLADEAFTSAMLERMSPAAIRALIRHWHLAVRDAANLPCPEQELPRYESALLARLDSSPHLQSMAASPLLCAMLCALNLDRNTHLPRDRMALYQAAVDLLLERRDTQRDIAEAVTGLSSGAKLQLLQGLAWRLSINNATEMARQTAQQRVQERLAVMPGMDGAPGDVLEHLVHRSGVLREPVPGRIDFVHRTFQEYLTAREAAEQGDVGLLLQHAHLDSWREVVVMAAGHGNAVVRRHLLTGLLERAEAAPRHARAIRLLAAACLETVPSLQPPELLRRVEDEFRTLVPPRSVSEARSLAAVGDPLLRCLPRDSRDMPETRAAAAIRAVALVNGPAALDLLAGYAVDGRPAVQRELARVWEFFDPHEYADRVLAGASLIDGALTITNPNLLPATYRLSNLRALAVAFATPIDLRCLDDVPMLSAVTFDEGILGDLTPLAAHPRLRRLDGYFGDRETDPSPVGALADLDFLNLWLLPGITSIDFVRPLEHLTGLELGYVNKVHDFTPLSSHGRLTRLQLHEFPARDVSFLADLAALDMLGLYDSAAPTGGLAALASAIPAVRQLWLNGSRWATDLRPLLRLRGLEELAVSDIPGVDLQPLSESGTLRTLVLGRTDALDLTPVARIPALRSVRIANVSTPVDLTPLAGCTVEVHLGPNQLVRGEAELGPGVRIKHAR</sequence>
<organism evidence="4 5">
    <name type="scientific">Dactylosporangium aurantiacum</name>
    <dbReference type="NCBI Taxonomy" id="35754"/>
    <lineage>
        <taxon>Bacteria</taxon>
        <taxon>Bacillati</taxon>
        <taxon>Actinomycetota</taxon>
        <taxon>Actinomycetes</taxon>
        <taxon>Micromonosporales</taxon>
        <taxon>Micromonosporaceae</taxon>
        <taxon>Dactylosporangium</taxon>
    </lineage>
</organism>
<dbReference type="InterPro" id="IPR027417">
    <property type="entry name" value="P-loop_NTPase"/>
</dbReference>
<dbReference type="InterPro" id="IPR054547">
    <property type="entry name" value="NNH1"/>
</dbReference>
<dbReference type="AlphaFoldDB" id="A0A9Q9M9E9"/>
<gene>
    <name evidence="4" type="ORF">Daura_28005</name>
</gene>
<evidence type="ECO:0000256" key="1">
    <source>
        <dbReference type="ARBA" id="ARBA00022741"/>
    </source>
</evidence>
<dbReference type="RefSeq" id="WP_033360424.1">
    <property type="nucleotide sequence ID" value="NZ_CP073767.1"/>
</dbReference>
<keyword evidence="5" id="KW-1185">Reference proteome</keyword>
<dbReference type="InterPro" id="IPR007111">
    <property type="entry name" value="NACHT_NTPase"/>
</dbReference>
<dbReference type="SUPFAM" id="SSF52540">
    <property type="entry name" value="P-loop containing nucleoside triphosphate hydrolases"/>
    <property type="match status" value="1"/>
</dbReference>
<dbReference type="Pfam" id="PF05729">
    <property type="entry name" value="NACHT"/>
    <property type="match status" value="1"/>
</dbReference>
<keyword evidence="2" id="KW-0067">ATP-binding</keyword>
<evidence type="ECO:0000313" key="5">
    <source>
        <dbReference type="Proteomes" id="UP001058003"/>
    </source>
</evidence>
<reference evidence="4" key="1">
    <citation type="submission" date="2021-04" db="EMBL/GenBank/DDBJ databases">
        <title>Dactylosporangium aurantiacum NRRL B-8018 full assembly.</title>
        <authorList>
            <person name="Hartkoorn R.C."/>
            <person name="Beaudoing E."/>
            <person name="Hot D."/>
        </authorList>
    </citation>
    <scope>NUCLEOTIDE SEQUENCE</scope>
    <source>
        <strain evidence="4">NRRL B-8018</strain>
    </source>
</reference>
<dbReference type="Gene3D" id="3.40.50.300">
    <property type="entry name" value="P-loop containing nucleotide triphosphate hydrolases"/>
    <property type="match status" value="1"/>
</dbReference>
<keyword evidence="1" id="KW-0547">Nucleotide-binding</keyword>
<dbReference type="PANTHER" id="PTHR46844">
    <property type="entry name" value="SLR5058 PROTEIN"/>
    <property type="match status" value="1"/>
</dbReference>
<dbReference type="GO" id="GO:0005524">
    <property type="term" value="F:ATP binding"/>
    <property type="evidence" value="ECO:0007669"/>
    <property type="project" value="UniProtKB-KW"/>
</dbReference>
<dbReference type="Gene3D" id="3.80.10.10">
    <property type="entry name" value="Ribonuclease Inhibitor"/>
    <property type="match status" value="1"/>
</dbReference>
<dbReference type="InterPro" id="IPR032675">
    <property type="entry name" value="LRR_dom_sf"/>
</dbReference>
<dbReference type="Proteomes" id="UP001058003">
    <property type="component" value="Chromosome"/>
</dbReference>
<feature type="domain" description="NACHT" evidence="3">
    <location>
        <begin position="284"/>
        <end position="619"/>
    </location>
</feature>
<dbReference type="PROSITE" id="PS50837">
    <property type="entry name" value="NACHT"/>
    <property type="match status" value="1"/>
</dbReference>
<protein>
    <submittedName>
        <fullName evidence="4">NACHT domain-containing protein</fullName>
    </submittedName>
</protein>
<dbReference type="Pfam" id="PF22733">
    <property type="entry name" value="NNH1"/>
    <property type="match status" value="1"/>
</dbReference>
<dbReference type="SUPFAM" id="SSF52058">
    <property type="entry name" value="L domain-like"/>
    <property type="match status" value="1"/>
</dbReference>
<dbReference type="PANTHER" id="PTHR46844:SF1">
    <property type="entry name" value="SLR5058 PROTEIN"/>
    <property type="match status" value="1"/>
</dbReference>